<dbReference type="Gene3D" id="3.30.420.10">
    <property type="entry name" value="Ribonuclease H-like superfamily/Ribonuclease H"/>
    <property type="match status" value="1"/>
</dbReference>
<proteinExistence type="predicted"/>
<protein>
    <recommendedName>
        <fullName evidence="1">RNase H type-1 domain-containing protein</fullName>
    </recommendedName>
</protein>
<sequence>MDDFFPGQSPGEILNYSPVIGPVEPLILEDLEIVFGNLKGGKAPGLDRIDYPSDVKFISPPEQLLNPDFEVHTDGSRMEDGTGLAVCTFQNNQNVDNFLFKLNSYNSVFQAELAAIKHATNWAASNKFRINIYTDSLSSIMALKSAHSRSQFVNKTKQDRYTARGLVGLSWVKAHVGIPGNEWANQQKKKAISSGEELVIPAPRSYLNRKIKSYILQTWTNYWNSYNSSSGIRVRNFIGSVSPKFLIQNKILIFFLSGHGPFPQYLHRFKKLNSPLCVCGHVGDADHYTFECSLTKEFHLLKPADAHKRAWFTNLINNKQAIGKMSESFRISFELCESLTRSGDL</sequence>
<dbReference type="SUPFAM" id="SSF53098">
    <property type="entry name" value="Ribonuclease H-like"/>
    <property type="match status" value="1"/>
</dbReference>
<feature type="domain" description="RNase H type-1" evidence="1">
    <location>
        <begin position="65"/>
        <end position="193"/>
    </location>
</feature>
<dbReference type="CDD" id="cd09276">
    <property type="entry name" value="Rnase_HI_RT_non_LTR"/>
    <property type="match status" value="1"/>
</dbReference>
<evidence type="ECO:0000313" key="2">
    <source>
        <dbReference type="EMBL" id="GBL82182.1"/>
    </source>
</evidence>
<accession>A0A4Y2AQG1</accession>
<name>A0A4Y2AQG1_ARAVE</name>
<dbReference type="PROSITE" id="PS50879">
    <property type="entry name" value="RNASE_H_1"/>
    <property type="match status" value="1"/>
</dbReference>
<reference evidence="2 3" key="1">
    <citation type="journal article" date="2019" name="Sci. Rep.">
        <title>Orb-weaving spider Araneus ventricosus genome elucidates the spidroin gene catalogue.</title>
        <authorList>
            <person name="Kono N."/>
            <person name="Nakamura H."/>
            <person name="Ohtoshi R."/>
            <person name="Moran D.A.P."/>
            <person name="Shinohara A."/>
            <person name="Yoshida Y."/>
            <person name="Fujiwara M."/>
            <person name="Mori M."/>
            <person name="Tomita M."/>
            <person name="Arakawa K."/>
        </authorList>
    </citation>
    <scope>NUCLEOTIDE SEQUENCE [LARGE SCALE GENOMIC DNA]</scope>
</reference>
<dbReference type="GO" id="GO:0004523">
    <property type="term" value="F:RNA-DNA hybrid ribonuclease activity"/>
    <property type="evidence" value="ECO:0007669"/>
    <property type="project" value="InterPro"/>
</dbReference>
<keyword evidence="3" id="KW-1185">Reference proteome</keyword>
<dbReference type="Pfam" id="PF00075">
    <property type="entry name" value="RNase_H"/>
    <property type="match status" value="1"/>
</dbReference>
<comment type="caution">
    <text evidence="2">The sequence shown here is derived from an EMBL/GenBank/DDBJ whole genome shotgun (WGS) entry which is preliminary data.</text>
</comment>
<evidence type="ECO:0000259" key="1">
    <source>
        <dbReference type="PROSITE" id="PS50879"/>
    </source>
</evidence>
<dbReference type="InterPro" id="IPR036397">
    <property type="entry name" value="RNaseH_sf"/>
</dbReference>
<dbReference type="OrthoDB" id="2677368at2759"/>
<gene>
    <name evidence="2" type="ORF">AVEN_252375_1</name>
</gene>
<dbReference type="EMBL" id="BGPR01000028">
    <property type="protein sequence ID" value="GBL82182.1"/>
    <property type="molecule type" value="Genomic_DNA"/>
</dbReference>
<dbReference type="AlphaFoldDB" id="A0A4Y2AQG1"/>
<organism evidence="2 3">
    <name type="scientific">Araneus ventricosus</name>
    <name type="common">Orbweaver spider</name>
    <name type="synonym">Epeira ventricosa</name>
    <dbReference type="NCBI Taxonomy" id="182803"/>
    <lineage>
        <taxon>Eukaryota</taxon>
        <taxon>Metazoa</taxon>
        <taxon>Ecdysozoa</taxon>
        <taxon>Arthropoda</taxon>
        <taxon>Chelicerata</taxon>
        <taxon>Arachnida</taxon>
        <taxon>Araneae</taxon>
        <taxon>Araneomorphae</taxon>
        <taxon>Entelegynae</taxon>
        <taxon>Araneoidea</taxon>
        <taxon>Araneidae</taxon>
        <taxon>Araneus</taxon>
    </lineage>
</organism>
<dbReference type="GO" id="GO:0003676">
    <property type="term" value="F:nucleic acid binding"/>
    <property type="evidence" value="ECO:0007669"/>
    <property type="project" value="InterPro"/>
</dbReference>
<dbReference type="InterPro" id="IPR002156">
    <property type="entry name" value="RNaseH_domain"/>
</dbReference>
<dbReference type="Proteomes" id="UP000499080">
    <property type="component" value="Unassembled WGS sequence"/>
</dbReference>
<dbReference type="InterPro" id="IPR012337">
    <property type="entry name" value="RNaseH-like_sf"/>
</dbReference>
<evidence type="ECO:0000313" key="3">
    <source>
        <dbReference type="Proteomes" id="UP000499080"/>
    </source>
</evidence>